<sequence>MSIFENVGRIGITIPGVLEKAIHVLNEKKRERGGEICVSSWFLWIRIVS</sequence>
<dbReference type="Pfam" id="PF05105">
    <property type="entry name" value="Phage_holin_4_1"/>
    <property type="match status" value="1"/>
</dbReference>
<evidence type="ECO:0000256" key="4">
    <source>
        <dbReference type="ARBA" id="ARBA00023136"/>
    </source>
</evidence>
<keyword evidence="4" id="KW-0472">Membrane</keyword>
<evidence type="ECO:0000313" key="7">
    <source>
        <dbReference type="Proteomes" id="UP000075455"/>
    </source>
</evidence>
<organism evidence="6 7">
    <name type="scientific">Saccharococcus caldoxylosilyticus</name>
    <dbReference type="NCBI Taxonomy" id="81408"/>
    <lineage>
        <taxon>Bacteria</taxon>
        <taxon>Bacillati</taxon>
        <taxon>Bacillota</taxon>
        <taxon>Bacilli</taxon>
        <taxon>Bacillales</taxon>
        <taxon>Anoxybacillaceae</taxon>
        <taxon>Saccharococcus</taxon>
    </lineage>
</organism>
<evidence type="ECO:0000256" key="3">
    <source>
        <dbReference type="ARBA" id="ARBA00022989"/>
    </source>
</evidence>
<comment type="similarity">
    <text evidence="5">Belongs to the bacteriophage holin family. Cp-1 holin subfamily.</text>
</comment>
<dbReference type="PATRIC" id="fig|81408.3.peg.714"/>
<protein>
    <submittedName>
        <fullName evidence="6">Uncharacterized protein</fullName>
    </submittedName>
</protein>
<dbReference type="AlphaFoldDB" id="A0A150LB62"/>
<keyword evidence="2" id="KW-0812">Transmembrane</keyword>
<dbReference type="InterPro" id="IPR006480">
    <property type="entry name" value="Phage_holin_4_1"/>
</dbReference>
<proteinExistence type="inferred from homology"/>
<gene>
    <name evidence="6" type="ORF">B4119_2029</name>
</gene>
<comment type="caution">
    <text evidence="6">The sequence shown here is derived from an EMBL/GenBank/DDBJ whole genome shotgun (WGS) entry which is preliminary data.</text>
</comment>
<evidence type="ECO:0000256" key="1">
    <source>
        <dbReference type="ARBA" id="ARBA00004141"/>
    </source>
</evidence>
<reference evidence="6 7" key="1">
    <citation type="submission" date="2016-01" db="EMBL/GenBank/DDBJ databases">
        <title>Draft Genome Sequences of Seven Thermophilic Sporeformers Isolated from Foods.</title>
        <authorList>
            <person name="Berendsen E.M."/>
            <person name="Wells-Bennik M.H."/>
            <person name="Krawcyk A.O."/>
            <person name="De Jong A."/>
            <person name="Holsappel S."/>
            <person name="Eijlander R.T."/>
            <person name="Kuipers O.P."/>
        </authorList>
    </citation>
    <scope>NUCLEOTIDE SEQUENCE [LARGE SCALE GENOMIC DNA]</scope>
    <source>
        <strain evidence="6 7">B4119</strain>
    </source>
</reference>
<keyword evidence="3" id="KW-1133">Transmembrane helix</keyword>
<dbReference type="STRING" id="81408.B4119_2029"/>
<evidence type="ECO:0000256" key="5">
    <source>
        <dbReference type="ARBA" id="ARBA00023600"/>
    </source>
</evidence>
<name>A0A150LB62_9BACL</name>
<evidence type="ECO:0000256" key="2">
    <source>
        <dbReference type="ARBA" id="ARBA00022692"/>
    </source>
</evidence>
<comment type="subcellular location">
    <subcellularLocation>
        <location evidence="1">Membrane</location>
        <topology evidence="1">Multi-pass membrane protein</topology>
    </subcellularLocation>
</comment>
<accession>A0A150LB62</accession>
<evidence type="ECO:0000313" key="6">
    <source>
        <dbReference type="EMBL" id="KYD09591.1"/>
    </source>
</evidence>
<dbReference type="Proteomes" id="UP000075455">
    <property type="component" value="Unassembled WGS sequence"/>
</dbReference>
<dbReference type="EMBL" id="LQYS01000096">
    <property type="protein sequence ID" value="KYD09591.1"/>
    <property type="molecule type" value="Genomic_DNA"/>
</dbReference>